<reference evidence="3" key="1">
    <citation type="submission" date="2024-05" db="EMBL/GenBank/DDBJ databases">
        <title>30 novel species of actinomycetes from the DSMZ collection.</title>
        <authorList>
            <person name="Nouioui I."/>
        </authorList>
    </citation>
    <scope>NUCLEOTIDE SEQUENCE</scope>
    <source>
        <strain evidence="3">DSM 40712</strain>
    </source>
</reference>
<dbReference type="EMBL" id="JAVRFH010000007">
    <property type="protein sequence ID" value="MDT0610523.1"/>
    <property type="molecule type" value="Genomic_DNA"/>
</dbReference>
<sequence length="175" mass="18415">MSSSPTSTRTTRAGRARSPRSPGPRWWPTPWRRPSYGARCRARRPCSRTGSARCTRTPSGGFDRPAQVTEVSGGDVLDFGGGALVVHVPGHTDGSIALLLPSHGVLFTGDAVAASPVDGGVMLGVFNVDRDRAVDSFRRLADLDAEVACFGHGDPVIRRAAEALREAARAHGATG</sequence>
<evidence type="ECO:0000259" key="2">
    <source>
        <dbReference type="Pfam" id="PF00753"/>
    </source>
</evidence>
<comment type="caution">
    <text evidence="3">The sequence shown here is derived from an EMBL/GenBank/DDBJ whole genome shotgun (WGS) entry which is preliminary data.</text>
</comment>
<feature type="domain" description="Metallo-beta-lactamase" evidence="2">
    <location>
        <begin position="37"/>
        <end position="152"/>
    </location>
</feature>
<dbReference type="Pfam" id="PF00753">
    <property type="entry name" value="Lactamase_B"/>
    <property type="match status" value="1"/>
</dbReference>
<dbReference type="SUPFAM" id="SSF56281">
    <property type="entry name" value="Metallo-hydrolase/oxidoreductase"/>
    <property type="match status" value="1"/>
</dbReference>
<dbReference type="InterPro" id="IPR050855">
    <property type="entry name" value="NDM-1-like"/>
</dbReference>
<keyword evidence="4" id="KW-1185">Reference proteome</keyword>
<dbReference type="InterPro" id="IPR036866">
    <property type="entry name" value="RibonucZ/Hydroxyglut_hydro"/>
</dbReference>
<evidence type="ECO:0000313" key="3">
    <source>
        <dbReference type="EMBL" id="MDT0610523.1"/>
    </source>
</evidence>
<feature type="compositionally biased region" description="Low complexity" evidence="1">
    <location>
        <begin position="1"/>
        <end position="11"/>
    </location>
</feature>
<accession>A0ABU3AK16</accession>
<organism evidence="3 4">
    <name type="scientific">Streptomyces lancefieldiae</name>
    <dbReference type="NCBI Taxonomy" id="3075520"/>
    <lineage>
        <taxon>Bacteria</taxon>
        <taxon>Bacillati</taxon>
        <taxon>Actinomycetota</taxon>
        <taxon>Actinomycetes</taxon>
        <taxon>Kitasatosporales</taxon>
        <taxon>Streptomycetaceae</taxon>
        <taxon>Streptomyces</taxon>
    </lineage>
</organism>
<feature type="region of interest" description="Disordered" evidence="1">
    <location>
        <begin position="1"/>
        <end position="31"/>
    </location>
</feature>
<name>A0ABU3AK16_9ACTN</name>
<dbReference type="PANTHER" id="PTHR42951">
    <property type="entry name" value="METALLO-BETA-LACTAMASE DOMAIN-CONTAINING"/>
    <property type="match status" value="1"/>
</dbReference>
<protein>
    <submittedName>
        <fullName evidence="3">MBL fold metallo-hydrolase</fullName>
    </submittedName>
</protein>
<evidence type="ECO:0000313" key="4">
    <source>
        <dbReference type="Proteomes" id="UP001180724"/>
    </source>
</evidence>
<dbReference type="PANTHER" id="PTHR42951:SF4">
    <property type="entry name" value="ACYL-COENZYME A THIOESTERASE MBLAC2"/>
    <property type="match status" value="1"/>
</dbReference>
<evidence type="ECO:0000256" key="1">
    <source>
        <dbReference type="SAM" id="MobiDB-lite"/>
    </source>
</evidence>
<dbReference type="InterPro" id="IPR001279">
    <property type="entry name" value="Metallo-B-lactamas"/>
</dbReference>
<dbReference type="Gene3D" id="3.60.15.10">
    <property type="entry name" value="Ribonuclease Z/Hydroxyacylglutathione hydrolase-like"/>
    <property type="match status" value="1"/>
</dbReference>
<gene>
    <name evidence="3" type="ORF">RM812_09810</name>
</gene>
<proteinExistence type="predicted"/>
<dbReference type="Proteomes" id="UP001180724">
    <property type="component" value="Unassembled WGS sequence"/>
</dbReference>